<dbReference type="GO" id="GO:0003677">
    <property type="term" value="F:DNA binding"/>
    <property type="evidence" value="ECO:0007669"/>
    <property type="project" value="InterPro"/>
</dbReference>
<gene>
    <name evidence="3" type="ORF">LOKVESSMR4R_02190</name>
</gene>
<feature type="domain" description="HTH cro/C1-type" evidence="2">
    <location>
        <begin position="18"/>
        <end position="74"/>
    </location>
</feature>
<evidence type="ECO:0000313" key="3">
    <source>
        <dbReference type="EMBL" id="ARU01497.1"/>
    </source>
</evidence>
<keyword evidence="1" id="KW-1133">Transmembrane helix</keyword>
<dbReference type="Pfam" id="PF01381">
    <property type="entry name" value="HTH_3"/>
    <property type="match status" value="1"/>
</dbReference>
<evidence type="ECO:0000256" key="1">
    <source>
        <dbReference type="SAM" id="Phobius"/>
    </source>
</evidence>
<dbReference type="KEGG" id="lvs:LOKVESSMR4R_02190"/>
<dbReference type="SMART" id="SM00530">
    <property type="entry name" value="HTH_XRE"/>
    <property type="match status" value="1"/>
</dbReference>
<dbReference type="RefSeq" id="WP_087208322.1">
    <property type="nucleotide sequence ID" value="NZ_CP021431.1"/>
</dbReference>
<keyword evidence="1" id="KW-0472">Membrane</keyword>
<feature type="transmembrane region" description="Helical" evidence="1">
    <location>
        <begin position="222"/>
        <end position="241"/>
    </location>
</feature>
<dbReference type="CDD" id="cd00093">
    <property type="entry name" value="HTH_XRE"/>
    <property type="match status" value="1"/>
</dbReference>
<protein>
    <submittedName>
        <fullName evidence="3">Helix-turn-helix protein</fullName>
    </submittedName>
</protein>
<dbReference type="Proteomes" id="UP000195273">
    <property type="component" value="Chromosome"/>
</dbReference>
<dbReference type="OrthoDB" id="8895516at2"/>
<dbReference type="Gene3D" id="1.10.260.40">
    <property type="entry name" value="lambda repressor-like DNA-binding domains"/>
    <property type="match status" value="1"/>
</dbReference>
<accession>A0A1Y0ED58</accession>
<dbReference type="InterPro" id="IPR001387">
    <property type="entry name" value="Cro/C1-type_HTH"/>
</dbReference>
<keyword evidence="1" id="KW-0812">Transmembrane</keyword>
<dbReference type="SUPFAM" id="SSF47413">
    <property type="entry name" value="lambda repressor-like DNA-binding domains"/>
    <property type="match status" value="1"/>
</dbReference>
<reference evidence="3 4" key="1">
    <citation type="submission" date="2017-05" db="EMBL/GenBank/DDBJ databases">
        <title>Genome Sequence of Loktanella vestfoldensis Strain SMR4r Isolated from a Culture of the Diatom Skeletonema marinoi.</title>
        <authorList>
            <person name="Topel M."/>
            <person name="Pinder M.I.M."/>
            <person name="Johansson O.N."/>
            <person name="Kourtchenko O."/>
            <person name="Godhe A."/>
            <person name="Clarke A.K."/>
        </authorList>
    </citation>
    <scope>NUCLEOTIDE SEQUENCE [LARGE SCALE GENOMIC DNA]</scope>
    <source>
        <strain evidence="3 4">SMR4r</strain>
    </source>
</reference>
<dbReference type="PROSITE" id="PS50943">
    <property type="entry name" value="HTH_CROC1"/>
    <property type="match status" value="1"/>
</dbReference>
<dbReference type="AlphaFoldDB" id="A0A1Y0ED58"/>
<organism evidence="3 4">
    <name type="scientific">Yoonia vestfoldensis</name>
    <dbReference type="NCBI Taxonomy" id="245188"/>
    <lineage>
        <taxon>Bacteria</taxon>
        <taxon>Pseudomonadati</taxon>
        <taxon>Pseudomonadota</taxon>
        <taxon>Alphaproteobacteria</taxon>
        <taxon>Rhodobacterales</taxon>
        <taxon>Paracoccaceae</taxon>
        <taxon>Yoonia</taxon>
    </lineage>
</organism>
<evidence type="ECO:0000313" key="4">
    <source>
        <dbReference type="Proteomes" id="UP000195273"/>
    </source>
</evidence>
<keyword evidence="4" id="KW-1185">Reference proteome</keyword>
<dbReference type="EMBL" id="CP021431">
    <property type="protein sequence ID" value="ARU01497.1"/>
    <property type="molecule type" value="Genomic_DNA"/>
</dbReference>
<proteinExistence type="predicted"/>
<name>A0A1Y0ED58_9RHOB</name>
<dbReference type="InterPro" id="IPR010982">
    <property type="entry name" value="Lambda_DNA-bd_dom_sf"/>
</dbReference>
<sequence>MMHKIDKRTRARQFRDRLISAMDRTGMTQAALARRTGVDRSTLSQLLKDQGARLPNAQLVAECSAALGVSADWLLGLSDFPEQAADLVAAAISMPEASRAMVDDQIFAWHQEAAGYKIRHVPSGLPDMLKTTAMLRWEYAPAVGKTIDQAIGASADRLNWMRGAKSDYEIALPLSELDSFARGQGYYSGLPVSIRQDQLRRFRDLHDQLYPALRLHLFDKRAVYSAPVTVFGPLLAVIYLGRNYIAFRDTERVTAITRHFDLLVRSGTLGQRELAAHFDALISLAGQAEPASDGPDHSR</sequence>
<evidence type="ECO:0000259" key="2">
    <source>
        <dbReference type="PROSITE" id="PS50943"/>
    </source>
</evidence>
<dbReference type="STRING" id="1122181.GCA_000382265_02145"/>